<dbReference type="SUPFAM" id="SSF53474">
    <property type="entry name" value="alpha/beta-Hydrolases"/>
    <property type="match status" value="1"/>
</dbReference>
<dbReference type="EC" id="3.1.1.-" evidence="6"/>
<protein>
    <recommendedName>
        <fullName evidence="6">Carboxylic ester hydrolase</fullName>
        <ecNumber evidence="6">3.1.1.-</ecNumber>
    </recommendedName>
</protein>
<evidence type="ECO:0000256" key="6">
    <source>
        <dbReference type="RuleBase" id="RU361235"/>
    </source>
</evidence>
<evidence type="ECO:0000256" key="1">
    <source>
        <dbReference type="ARBA" id="ARBA00005964"/>
    </source>
</evidence>
<keyword evidence="9" id="KW-1185">Reference proteome</keyword>
<keyword evidence="2" id="KW-0719">Serine esterase</keyword>
<dbReference type="PROSITE" id="PS00941">
    <property type="entry name" value="CARBOXYLESTERASE_B_2"/>
    <property type="match status" value="1"/>
</dbReference>
<reference evidence="8" key="1">
    <citation type="submission" date="2021-12" db="EMBL/GenBank/DDBJ databases">
        <authorList>
            <person name="King R."/>
        </authorList>
    </citation>
    <scope>NUCLEOTIDE SEQUENCE</scope>
</reference>
<evidence type="ECO:0000313" key="8">
    <source>
        <dbReference type="EMBL" id="CAG9787598.1"/>
    </source>
</evidence>
<evidence type="ECO:0000256" key="5">
    <source>
        <dbReference type="ARBA" id="ARBA00023180"/>
    </source>
</evidence>
<gene>
    <name evidence="8" type="ORF">DIATSA_LOCUS5467</name>
</gene>
<reference evidence="8" key="2">
    <citation type="submission" date="2022-10" db="EMBL/GenBank/DDBJ databases">
        <authorList>
            <consortium name="ENA_rothamsted_submissions"/>
            <consortium name="culmorum"/>
            <person name="King R."/>
        </authorList>
    </citation>
    <scope>NUCLEOTIDE SEQUENCE</scope>
</reference>
<feature type="domain" description="Carboxylesterase type B" evidence="7">
    <location>
        <begin position="3"/>
        <end position="514"/>
    </location>
</feature>
<dbReference type="Gene3D" id="3.40.50.1820">
    <property type="entry name" value="alpha/beta hydrolase"/>
    <property type="match status" value="1"/>
</dbReference>
<dbReference type="Pfam" id="PF00135">
    <property type="entry name" value="COesterase"/>
    <property type="match status" value="1"/>
</dbReference>
<evidence type="ECO:0000256" key="3">
    <source>
        <dbReference type="ARBA" id="ARBA00022801"/>
    </source>
</evidence>
<sequence length="541" mass="61005">MVQIEINEGILEGELVDNPYGGQFYSFKGIPYAEPPVGDLRFKAPQPKEPWSGVREAKEFGPVSCQPVSIRDPNNPILFEGSEDCLYLNVYSPDIDPSSPLPVMVWIHGGAFESGSGNDSFYGPELLIRHGVIIVTINYRLGLLGFLSLDTEDIPGNAALKDQVLALRWVKKNIARFGGDIENITIFGESAGGTSVGFHLVSPMTKGLFKKAIVQSSSTANYWAVAFEPRERALKLARQLGLHSEDDKELYEFFKTLPVEKMVPVNMPVHLAKKPYELDLGVVIEKDFGEERYFYGDIYEVLRNGIHEGVDVIIGYCEDDGLYAFNSIKLDEMCKLANDYIEFLTPINVEYCLSLKEQFEIGREIKKYYFPNYAITADNCGSLLKFLTTQMFTHGIVTSAKFYSSTNNNKVYFYKFTCKTERNLASAMLGVSDVVQDRIPVCHGDDLLYLFQIKLLCPDKIDEDSSTFKLIDNITKMWTNFAKYGNPTPDEDLGVQWLPFNAEDQHYLEIGNVLVPGSGPDKDQIDLWDSIFKKYLPDHIV</sequence>
<dbReference type="InterPro" id="IPR029058">
    <property type="entry name" value="AB_hydrolase_fold"/>
</dbReference>
<dbReference type="InterPro" id="IPR019819">
    <property type="entry name" value="Carboxylesterase_B_CS"/>
</dbReference>
<evidence type="ECO:0000313" key="9">
    <source>
        <dbReference type="Proteomes" id="UP001153714"/>
    </source>
</evidence>
<dbReference type="InterPro" id="IPR002018">
    <property type="entry name" value="CarbesteraseB"/>
</dbReference>
<accession>A0A9N9R1F8</accession>
<comment type="similarity">
    <text evidence="1 6">Belongs to the type-B carboxylesterase/lipase family.</text>
</comment>
<evidence type="ECO:0000259" key="7">
    <source>
        <dbReference type="Pfam" id="PF00135"/>
    </source>
</evidence>
<dbReference type="AlphaFoldDB" id="A0A9N9R1F8"/>
<dbReference type="PANTHER" id="PTHR43142:SF1">
    <property type="entry name" value="CARBOXYLIC ESTER HYDROLASE"/>
    <property type="match status" value="1"/>
</dbReference>
<dbReference type="GO" id="GO:0052689">
    <property type="term" value="F:carboxylic ester hydrolase activity"/>
    <property type="evidence" value="ECO:0007669"/>
    <property type="project" value="UniProtKB-KW"/>
</dbReference>
<keyword evidence="5" id="KW-0325">Glycoprotein</keyword>
<dbReference type="EMBL" id="OU893349">
    <property type="protein sequence ID" value="CAG9787598.1"/>
    <property type="molecule type" value="Genomic_DNA"/>
</dbReference>
<evidence type="ECO:0000256" key="4">
    <source>
        <dbReference type="ARBA" id="ARBA00023157"/>
    </source>
</evidence>
<keyword evidence="4" id="KW-1015">Disulfide bond</keyword>
<dbReference type="PANTHER" id="PTHR43142">
    <property type="entry name" value="CARBOXYLIC ESTER HYDROLASE"/>
    <property type="match status" value="1"/>
</dbReference>
<dbReference type="Proteomes" id="UP001153714">
    <property type="component" value="Chromosome 18"/>
</dbReference>
<dbReference type="InterPro" id="IPR019826">
    <property type="entry name" value="Carboxylesterase_B_AS"/>
</dbReference>
<evidence type="ECO:0000256" key="2">
    <source>
        <dbReference type="ARBA" id="ARBA00022487"/>
    </source>
</evidence>
<name>A0A9N9R1F8_9NEOP</name>
<keyword evidence="3 6" id="KW-0378">Hydrolase</keyword>
<dbReference type="OrthoDB" id="19653at2759"/>
<dbReference type="PROSITE" id="PS00122">
    <property type="entry name" value="CARBOXYLESTERASE_B_1"/>
    <property type="match status" value="1"/>
</dbReference>
<proteinExistence type="inferred from homology"/>
<organism evidence="8 9">
    <name type="scientific">Diatraea saccharalis</name>
    <name type="common">sugarcane borer</name>
    <dbReference type="NCBI Taxonomy" id="40085"/>
    <lineage>
        <taxon>Eukaryota</taxon>
        <taxon>Metazoa</taxon>
        <taxon>Ecdysozoa</taxon>
        <taxon>Arthropoda</taxon>
        <taxon>Hexapoda</taxon>
        <taxon>Insecta</taxon>
        <taxon>Pterygota</taxon>
        <taxon>Neoptera</taxon>
        <taxon>Endopterygota</taxon>
        <taxon>Lepidoptera</taxon>
        <taxon>Glossata</taxon>
        <taxon>Ditrysia</taxon>
        <taxon>Pyraloidea</taxon>
        <taxon>Crambidae</taxon>
        <taxon>Crambinae</taxon>
        <taxon>Diatraea</taxon>
    </lineage>
</organism>